<sequence length="143" mass="15955">MRTIRTISLILLIFLLVGIASASEDVNFFNNTTNITFEGVNFTIPQGFGELKGAQDFDELGSEGKTCFYINEAGGEIQITVISDWMGLNLDELYKDGAQKTKINGHEGWNYTYNNMTYFGYVENDIGVLVGATNQTRLFEVVL</sequence>
<proteinExistence type="predicted"/>
<dbReference type="EMBL" id="MZGS01000028">
    <property type="protein sequence ID" value="PWB85292.1"/>
    <property type="molecule type" value="Genomic_DNA"/>
</dbReference>
<name>A0A315XL15_9EURY</name>
<dbReference type="Proteomes" id="UP000251717">
    <property type="component" value="Unassembled WGS sequence"/>
</dbReference>
<protein>
    <submittedName>
        <fullName evidence="1">Uncharacterized protein</fullName>
    </submittedName>
</protein>
<evidence type="ECO:0000313" key="1">
    <source>
        <dbReference type="EMBL" id="PWB85292.1"/>
    </source>
</evidence>
<dbReference type="AlphaFoldDB" id="A0A315XL15"/>
<comment type="caution">
    <text evidence="1">The sequence shown here is derived from an EMBL/GenBank/DDBJ whole genome shotgun (WGS) entry which is preliminary data.</text>
</comment>
<accession>A0A315XL15</accession>
<organism evidence="1 2">
    <name type="scientific">Methanobrevibacter thaueri</name>
    <dbReference type="NCBI Taxonomy" id="190975"/>
    <lineage>
        <taxon>Archaea</taxon>
        <taxon>Methanobacteriati</taxon>
        <taxon>Methanobacteriota</taxon>
        <taxon>Methanomada group</taxon>
        <taxon>Methanobacteria</taxon>
        <taxon>Methanobacteriales</taxon>
        <taxon>Methanobacteriaceae</taxon>
        <taxon>Methanobrevibacter</taxon>
    </lineage>
</organism>
<reference evidence="1 2" key="1">
    <citation type="submission" date="2017-03" db="EMBL/GenBank/DDBJ databases">
        <title>Genome sequence of Methanobrevibacter thaueri.</title>
        <authorList>
            <person name="Poehlein A."/>
            <person name="Seedorf H."/>
            <person name="Daniel R."/>
        </authorList>
    </citation>
    <scope>NUCLEOTIDE SEQUENCE [LARGE SCALE GENOMIC DNA]</scope>
    <source>
        <strain evidence="1 2">DSM 11995</strain>
    </source>
</reference>
<gene>
    <name evidence="1" type="ORF">MBBTH_18910</name>
</gene>
<evidence type="ECO:0000313" key="2">
    <source>
        <dbReference type="Proteomes" id="UP000251717"/>
    </source>
</evidence>
<dbReference type="RefSeq" id="WP_116592780.1">
    <property type="nucleotide sequence ID" value="NZ_MZGS01000028.1"/>
</dbReference>
<keyword evidence="2" id="KW-1185">Reference proteome</keyword>